<evidence type="ECO:0000256" key="18">
    <source>
        <dbReference type="SAM" id="Phobius"/>
    </source>
</evidence>
<feature type="transmembrane region" description="Helical" evidence="18">
    <location>
        <begin position="82"/>
        <end position="105"/>
    </location>
</feature>
<feature type="transmembrane region" description="Helical" evidence="18">
    <location>
        <begin position="48"/>
        <end position="70"/>
    </location>
</feature>
<keyword evidence="5" id="KW-0597">Phosphoprotein</keyword>
<evidence type="ECO:0000256" key="1">
    <source>
        <dbReference type="ARBA" id="ARBA00004651"/>
    </source>
</evidence>
<evidence type="ECO:0000256" key="12">
    <source>
        <dbReference type="ARBA" id="ARBA00023180"/>
    </source>
</evidence>
<evidence type="ECO:0000256" key="4">
    <source>
        <dbReference type="ARBA" id="ARBA00022500"/>
    </source>
</evidence>
<dbReference type="PANTHER" id="PTHR10489">
    <property type="entry name" value="CELL ADHESION MOLECULE"/>
    <property type="match status" value="1"/>
</dbReference>
<evidence type="ECO:0000256" key="5">
    <source>
        <dbReference type="ARBA" id="ARBA00022553"/>
    </source>
</evidence>
<accession>A0A4W5JW64</accession>
<protein>
    <recommendedName>
        <fullName evidence="2">C-X-C chemokine receptor type 2</fullName>
    </recommendedName>
    <alternativeName>
        <fullName evidence="15">High affinity interleukin-8 receptor B</fullName>
    </alternativeName>
</protein>
<dbReference type="GO" id="GO:0009897">
    <property type="term" value="C:external side of plasma membrane"/>
    <property type="evidence" value="ECO:0007669"/>
    <property type="project" value="TreeGrafter"/>
</dbReference>
<dbReference type="InterPro" id="IPR050119">
    <property type="entry name" value="CCR1-9-like"/>
</dbReference>
<feature type="domain" description="G-protein coupled receptors family 1 profile" evidence="19">
    <location>
        <begin position="61"/>
        <end position="316"/>
    </location>
</feature>
<dbReference type="Gene3D" id="1.20.1070.10">
    <property type="entry name" value="Rhodopsin 7-helix transmembrane proteins"/>
    <property type="match status" value="1"/>
</dbReference>
<evidence type="ECO:0000313" key="20">
    <source>
        <dbReference type="Ensembl" id="ENSHHUP00000004049.1"/>
    </source>
</evidence>
<feature type="transmembrane region" description="Helical" evidence="18">
    <location>
        <begin position="294"/>
        <end position="319"/>
    </location>
</feature>
<evidence type="ECO:0000259" key="19">
    <source>
        <dbReference type="PROSITE" id="PS50262"/>
    </source>
</evidence>
<dbReference type="PRINTS" id="PR00237">
    <property type="entry name" value="GPCRRHODOPSN"/>
</dbReference>
<comment type="subunit">
    <text evidence="16">Interacts with IL8. Interacts with GNAI2.</text>
</comment>
<keyword evidence="11 17" id="KW-0675">Receptor</keyword>
<keyword evidence="3" id="KW-1003">Cell membrane</keyword>
<evidence type="ECO:0000256" key="2">
    <source>
        <dbReference type="ARBA" id="ARBA00020033"/>
    </source>
</evidence>
<name>A0A4W5JW64_9TELE</name>
<keyword evidence="7 18" id="KW-1133">Transmembrane helix</keyword>
<feature type="transmembrane region" description="Helical" evidence="18">
    <location>
        <begin position="217"/>
        <end position="238"/>
    </location>
</feature>
<evidence type="ECO:0000256" key="17">
    <source>
        <dbReference type="RuleBase" id="RU000688"/>
    </source>
</evidence>
<evidence type="ECO:0000256" key="6">
    <source>
        <dbReference type="ARBA" id="ARBA00022692"/>
    </source>
</evidence>
<reference evidence="20" key="3">
    <citation type="submission" date="2025-09" db="UniProtKB">
        <authorList>
            <consortium name="Ensembl"/>
        </authorList>
    </citation>
    <scope>IDENTIFICATION</scope>
</reference>
<sequence length="365" mass="40485">MQLVEMQEIDFNDSFYSDIYNSTFPVIYELNAAPCGVSVLGLSSIGLMVTYITVFVLSVLGNSVVIYVVCCMARGRTPTDIYLMHLAMADLLFSLTLPFWAVYVYSHWIFGTFLCKLLSGLQDAAFYSGVFLLAGISVDRYLAIVKTTQALAHRRHMVGIVCGAVWLGAGLLSLPAVLQREAIQLEDLGDQTICYENLTASSSDQWRVFVRVLRHTLGFFLPLAVMVVCYSCTAATMFRGMRNGNHKHKAMRVILAVVLAFVMCWLPCNVSVLVDTLMRGGLLGEETCEFQNSVSVALYVTKVIAFTHCAVNPVLYAFIGQKFRNQLLLTLYKHGLISKRVLAAYRRGSAHSTASQRSRNTSVSL</sequence>
<reference evidence="20" key="2">
    <citation type="submission" date="2025-08" db="UniProtKB">
        <authorList>
            <consortium name="Ensembl"/>
        </authorList>
    </citation>
    <scope>IDENTIFICATION</scope>
</reference>
<dbReference type="GO" id="GO:0019957">
    <property type="term" value="F:C-C chemokine binding"/>
    <property type="evidence" value="ECO:0007669"/>
    <property type="project" value="TreeGrafter"/>
</dbReference>
<dbReference type="GO" id="GO:0016494">
    <property type="term" value="F:C-X-C chemokine receptor activity"/>
    <property type="evidence" value="ECO:0007669"/>
    <property type="project" value="InterPro"/>
</dbReference>
<evidence type="ECO:0000256" key="10">
    <source>
        <dbReference type="ARBA" id="ARBA00023157"/>
    </source>
</evidence>
<keyword evidence="9 18" id="KW-0472">Membrane</keyword>
<evidence type="ECO:0000256" key="9">
    <source>
        <dbReference type="ARBA" id="ARBA00023136"/>
    </source>
</evidence>
<evidence type="ECO:0000256" key="8">
    <source>
        <dbReference type="ARBA" id="ARBA00023040"/>
    </source>
</evidence>
<feature type="transmembrane region" description="Helical" evidence="18">
    <location>
        <begin position="125"/>
        <end position="145"/>
    </location>
</feature>
<feature type="transmembrane region" description="Helical" evidence="18">
    <location>
        <begin position="157"/>
        <end position="178"/>
    </location>
</feature>
<keyword evidence="13 17" id="KW-0807">Transducer</keyword>
<keyword evidence="4" id="KW-0145">Chemotaxis</keyword>
<dbReference type="PRINTS" id="PR00427">
    <property type="entry name" value="INTRLEUKIN8R"/>
</dbReference>
<comment type="similarity">
    <text evidence="17">Belongs to the G-protein coupled receptor 1 family.</text>
</comment>
<evidence type="ECO:0000256" key="16">
    <source>
        <dbReference type="ARBA" id="ARBA00034130"/>
    </source>
</evidence>
<dbReference type="GO" id="GO:0016493">
    <property type="term" value="F:C-C chemokine receptor activity"/>
    <property type="evidence" value="ECO:0007669"/>
    <property type="project" value="TreeGrafter"/>
</dbReference>
<dbReference type="InterPro" id="IPR000174">
    <property type="entry name" value="Chemokine_CXCR_1/2"/>
</dbReference>
<keyword evidence="12" id="KW-0325">Glycoprotein</keyword>
<dbReference type="SUPFAM" id="SSF81321">
    <property type="entry name" value="Family A G protein-coupled receptor-like"/>
    <property type="match status" value="1"/>
</dbReference>
<dbReference type="GO" id="GO:0006955">
    <property type="term" value="P:immune response"/>
    <property type="evidence" value="ECO:0007669"/>
    <property type="project" value="TreeGrafter"/>
</dbReference>
<keyword evidence="6 17" id="KW-0812">Transmembrane</keyword>
<evidence type="ECO:0000256" key="3">
    <source>
        <dbReference type="ARBA" id="ARBA00022475"/>
    </source>
</evidence>
<dbReference type="Pfam" id="PF00001">
    <property type="entry name" value="7tm_1"/>
    <property type="match status" value="1"/>
</dbReference>
<dbReference type="InterPro" id="IPR017452">
    <property type="entry name" value="GPCR_Rhodpsn_7TM"/>
</dbReference>
<dbReference type="InterPro" id="IPR000276">
    <property type="entry name" value="GPCR_Rhodpsn"/>
</dbReference>
<evidence type="ECO:0000256" key="15">
    <source>
        <dbReference type="ARBA" id="ARBA00033468"/>
    </source>
</evidence>
<dbReference type="Ensembl" id="ENSHHUT00000004180.1">
    <property type="protein sequence ID" value="ENSHHUP00000004049.1"/>
    <property type="gene ID" value="ENSHHUG00000002547.1"/>
</dbReference>
<comment type="function">
    <text evidence="14">Receptor for interleukin-8 which is a powerful neutrophil chemotactic factor. Binding of IL-8 to the receptor causes activation of neutrophils. This response is mediated via a G-protein that activates a phosphatidylinositol-calcium second messenger system. Binds to IL-8 with high affinity. Also binds with high affinity to CXCL3, GRO/MGSA and NAP-2.</text>
</comment>
<proteinExistence type="inferred from homology"/>
<evidence type="ECO:0000256" key="13">
    <source>
        <dbReference type="ARBA" id="ARBA00023224"/>
    </source>
</evidence>
<keyword evidence="21" id="KW-1185">Reference proteome</keyword>
<reference evidence="21" key="1">
    <citation type="submission" date="2018-06" db="EMBL/GenBank/DDBJ databases">
        <title>Genome assembly of Danube salmon.</title>
        <authorList>
            <person name="Macqueen D.J."/>
            <person name="Gundappa M.K."/>
        </authorList>
    </citation>
    <scope>NUCLEOTIDE SEQUENCE [LARGE SCALE GENOMIC DNA]</scope>
</reference>
<dbReference type="GO" id="GO:0007204">
    <property type="term" value="P:positive regulation of cytosolic calcium ion concentration"/>
    <property type="evidence" value="ECO:0007669"/>
    <property type="project" value="TreeGrafter"/>
</dbReference>
<dbReference type="GO" id="GO:0030593">
    <property type="term" value="P:neutrophil chemotaxis"/>
    <property type="evidence" value="ECO:0007669"/>
    <property type="project" value="TreeGrafter"/>
</dbReference>
<dbReference type="GO" id="GO:0019722">
    <property type="term" value="P:calcium-mediated signaling"/>
    <property type="evidence" value="ECO:0007669"/>
    <property type="project" value="TreeGrafter"/>
</dbReference>
<organism evidence="20 21">
    <name type="scientific">Hucho hucho</name>
    <name type="common">huchen</name>
    <dbReference type="NCBI Taxonomy" id="62062"/>
    <lineage>
        <taxon>Eukaryota</taxon>
        <taxon>Metazoa</taxon>
        <taxon>Chordata</taxon>
        <taxon>Craniata</taxon>
        <taxon>Vertebrata</taxon>
        <taxon>Euteleostomi</taxon>
        <taxon>Actinopterygii</taxon>
        <taxon>Neopterygii</taxon>
        <taxon>Teleostei</taxon>
        <taxon>Protacanthopterygii</taxon>
        <taxon>Salmoniformes</taxon>
        <taxon>Salmonidae</taxon>
        <taxon>Salmoninae</taxon>
        <taxon>Hucho</taxon>
    </lineage>
</organism>
<keyword evidence="10" id="KW-1015">Disulfide bond</keyword>
<dbReference type="PROSITE" id="PS00237">
    <property type="entry name" value="G_PROTEIN_RECEP_F1_1"/>
    <property type="match status" value="1"/>
</dbReference>
<dbReference type="PANTHER" id="PTHR10489:SF689">
    <property type="entry name" value="C-X-C CHEMOKINE RECEPTOR TYPE 2"/>
    <property type="match status" value="1"/>
</dbReference>
<dbReference type="GeneTree" id="ENSGT01050000244848"/>
<dbReference type="AlphaFoldDB" id="A0A4W5JW64"/>
<dbReference type="PROSITE" id="PS50262">
    <property type="entry name" value="G_PROTEIN_RECEP_F1_2"/>
    <property type="match status" value="1"/>
</dbReference>
<comment type="subcellular location">
    <subcellularLocation>
        <location evidence="1">Cell membrane</location>
        <topology evidence="1">Multi-pass membrane protein</topology>
    </subcellularLocation>
</comment>
<evidence type="ECO:0000313" key="21">
    <source>
        <dbReference type="Proteomes" id="UP000314982"/>
    </source>
</evidence>
<dbReference type="STRING" id="62062.ENSHHUP00000004049"/>
<evidence type="ECO:0000256" key="7">
    <source>
        <dbReference type="ARBA" id="ARBA00022989"/>
    </source>
</evidence>
<dbReference type="CDD" id="cd15178">
    <property type="entry name" value="7tmA_CXCR1_2"/>
    <property type="match status" value="1"/>
</dbReference>
<evidence type="ECO:0000256" key="14">
    <source>
        <dbReference type="ARBA" id="ARBA00025505"/>
    </source>
</evidence>
<feature type="transmembrane region" description="Helical" evidence="18">
    <location>
        <begin position="250"/>
        <end position="274"/>
    </location>
</feature>
<dbReference type="Proteomes" id="UP000314982">
    <property type="component" value="Unassembled WGS sequence"/>
</dbReference>
<evidence type="ECO:0000256" key="11">
    <source>
        <dbReference type="ARBA" id="ARBA00023170"/>
    </source>
</evidence>
<keyword evidence="8 17" id="KW-0297">G-protein coupled receptor</keyword>